<keyword evidence="1" id="KW-0812">Transmembrane</keyword>
<dbReference type="Proteomes" id="UP000092714">
    <property type="component" value="Unassembled WGS sequence"/>
</dbReference>
<feature type="transmembrane region" description="Helical" evidence="1">
    <location>
        <begin position="6"/>
        <end position="29"/>
    </location>
</feature>
<dbReference type="EMBL" id="MAPZ01000010">
    <property type="protein sequence ID" value="OBY11920.1"/>
    <property type="molecule type" value="Genomic_DNA"/>
</dbReference>
<protein>
    <submittedName>
        <fullName evidence="2">Uncharacterized protein</fullName>
    </submittedName>
</protein>
<gene>
    <name evidence="2" type="ORF">CP373A1_03070</name>
</gene>
<feature type="transmembrane region" description="Helical" evidence="1">
    <location>
        <begin position="122"/>
        <end position="139"/>
    </location>
</feature>
<evidence type="ECO:0000313" key="2">
    <source>
        <dbReference type="EMBL" id="OBY11920.1"/>
    </source>
</evidence>
<name>A0A1B8RT13_9CLOT</name>
<sequence>MIDLYINIITTIIVICILFIAFLIILKVFKLLEKYIIRPDYPEIYEYEKRFAKATNEEFEKLREDIFKEFDDASKSEINDLETKINIEIDDLNKGNTIYSTITMITFILGVCINTLDINEWTFKVILLLSYLILIIFFLHSKNSRKYNKYLVFLNELIKRYKDTINYKKLNKE</sequence>
<organism evidence="2 3">
    <name type="scientific">Clostridium paraputrificum</name>
    <dbReference type="NCBI Taxonomy" id="29363"/>
    <lineage>
        <taxon>Bacteria</taxon>
        <taxon>Bacillati</taxon>
        <taxon>Bacillota</taxon>
        <taxon>Clostridia</taxon>
        <taxon>Eubacteriales</taxon>
        <taxon>Clostridiaceae</taxon>
        <taxon>Clostridium</taxon>
    </lineage>
</organism>
<dbReference type="RefSeq" id="WP_065254332.1">
    <property type="nucleotide sequence ID" value="NZ_MAPZ01000010.1"/>
</dbReference>
<accession>A0A1B8RT13</accession>
<keyword evidence="1" id="KW-1133">Transmembrane helix</keyword>
<reference evidence="2 3" key="1">
    <citation type="submission" date="2016-06" db="EMBL/GenBank/DDBJ databases">
        <authorList>
            <person name="Kjaerup R.B."/>
            <person name="Dalgaard T.S."/>
            <person name="Juul-Madsen H.R."/>
        </authorList>
    </citation>
    <scope>NUCLEOTIDE SEQUENCE [LARGE SCALE GENOMIC DNA]</scope>
    <source>
        <strain evidence="2 3">373-A1</strain>
    </source>
</reference>
<feature type="transmembrane region" description="Helical" evidence="1">
    <location>
        <begin position="97"/>
        <end position="116"/>
    </location>
</feature>
<proteinExistence type="predicted"/>
<comment type="caution">
    <text evidence="2">The sequence shown here is derived from an EMBL/GenBank/DDBJ whole genome shotgun (WGS) entry which is preliminary data.</text>
</comment>
<keyword evidence="3" id="KW-1185">Reference proteome</keyword>
<evidence type="ECO:0000313" key="3">
    <source>
        <dbReference type="Proteomes" id="UP000092714"/>
    </source>
</evidence>
<keyword evidence="1" id="KW-0472">Membrane</keyword>
<dbReference type="AlphaFoldDB" id="A0A1B8RT13"/>
<evidence type="ECO:0000256" key="1">
    <source>
        <dbReference type="SAM" id="Phobius"/>
    </source>
</evidence>